<evidence type="ECO:0000256" key="2">
    <source>
        <dbReference type="ARBA" id="ARBA00022723"/>
    </source>
</evidence>
<feature type="region of interest" description="Disordered" evidence="10">
    <location>
        <begin position="1"/>
        <end position="54"/>
    </location>
</feature>
<dbReference type="GO" id="GO:0005634">
    <property type="term" value="C:nucleus"/>
    <property type="evidence" value="ECO:0007669"/>
    <property type="project" value="UniProtKB-SubCell"/>
</dbReference>
<dbReference type="GO" id="GO:0006357">
    <property type="term" value="P:regulation of transcription by RNA polymerase II"/>
    <property type="evidence" value="ECO:0007669"/>
    <property type="project" value="TreeGrafter"/>
</dbReference>
<evidence type="ECO:0000256" key="3">
    <source>
        <dbReference type="ARBA" id="ARBA00022737"/>
    </source>
</evidence>
<feature type="domain" description="C2H2-type" evidence="11">
    <location>
        <begin position="94"/>
        <end position="119"/>
    </location>
</feature>
<evidence type="ECO:0000313" key="13">
    <source>
        <dbReference type="Proteomes" id="UP000799423"/>
    </source>
</evidence>
<evidence type="ECO:0000256" key="10">
    <source>
        <dbReference type="SAM" id="MobiDB-lite"/>
    </source>
</evidence>
<dbReference type="PANTHER" id="PTHR46179">
    <property type="entry name" value="ZINC FINGER PROTEIN"/>
    <property type="match status" value="1"/>
</dbReference>
<feature type="compositionally biased region" description="Basic and acidic residues" evidence="10">
    <location>
        <begin position="23"/>
        <end position="33"/>
    </location>
</feature>
<evidence type="ECO:0000256" key="7">
    <source>
        <dbReference type="ARBA" id="ARBA00023163"/>
    </source>
</evidence>
<accession>A0A6A7BND2</accession>
<evidence type="ECO:0000256" key="8">
    <source>
        <dbReference type="ARBA" id="ARBA00023242"/>
    </source>
</evidence>
<keyword evidence="2" id="KW-0479">Metal-binding</keyword>
<dbReference type="Proteomes" id="UP000799423">
    <property type="component" value="Unassembled WGS sequence"/>
</dbReference>
<organism evidence="12 13">
    <name type="scientific">Plenodomus tracheiphilus IPT5</name>
    <dbReference type="NCBI Taxonomy" id="1408161"/>
    <lineage>
        <taxon>Eukaryota</taxon>
        <taxon>Fungi</taxon>
        <taxon>Dikarya</taxon>
        <taxon>Ascomycota</taxon>
        <taxon>Pezizomycotina</taxon>
        <taxon>Dothideomycetes</taxon>
        <taxon>Pleosporomycetidae</taxon>
        <taxon>Pleosporales</taxon>
        <taxon>Pleosporineae</taxon>
        <taxon>Leptosphaeriaceae</taxon>
        <taxon>Plenodomus</taxon>
    </lineage>
</organism>
<dbReference type="InterPro" id="IPR013087">
    <property type="entry name" value="Znf_C2H2_type"/>
</dbReference>
<evidence type="ECO:0000256" key="9">
    <source>
        <dbReference type="PROSITE-ProRule" id="PRU00042"/>
    </source>
</evidence>
<dbReference type="Pfam" id="PF00096">
    <property type="entry name" value="zf-C2H2"/>
    <property type="match status" value="4"/>
</dbReference>
<dbReference type="PANTHER" id="PTHR46179:SF13">
    <property type="entry name" value="C2H2-TYPE DOMAIN-CONTAINING PROTEIN"/>
    <property type="match status" value="1"/>
</dbReference>
<feature type="domain" description="C2H2-type" evidence="11">
    <location>
        <begin position="128"/>
        <end position="157"/>
    </location>
</feature>
<evidence type="ECO:0000256" key="5">
    <source>
        <dbReference type="ARBA" id="ARBA00022833"/>
    </source>
</evidence>
<keyword evidence="3" id="KW-0677">Repeat</keyword>
<proteinExistence type="predicted"/>
<dbReference type="PROSITE" id="PS00028">
    <property type="entry name" value="ZINC_FINGER_C2H2_1"/>
    <property type="match status" value="6"/>
</dbReference>
<evidence type="ECO:0000313" key="12">
    <source>
        <dbReference type="EMBL" id="KAF2856913.1"/>
    </source>
</evidence>
<feature type="domain" description="C2H2-type" evidence="11">
    <location>
        <begin position="304"/>
        <end position="334"/>
    </location>
</feature>
<dbReference type="GO" id="GO:0008270">
    <property type="term" value="F:zinc ion binding"/>
    <property type="evidence" value="ECO:0007669"/>
    <property type="project" value="UniProtKB-KW"/>
</dbReference>
<evidence type="ECO:0000256" key="4">
    <source>
        <dbReference type="ARBA" id="ARBA00022771"/>
    </source>
</evidence>
<evidence type="ECO:0000259" key="11">
    <source>
        <dbReference type="PROSITE" id="PS50157"/>
    </source>
</evidence>
<keyword evidence="5" id="KW-0862">Zinc</keyword>
<dbReference type="InterPro" id="IPR051061">
    <property type="entry name" value="Zinc_finger_trans_reg"/>
</dbReference>
<dbReference type="OrthoDB" id="4748970at2759"/>
<dbReference type="Gene3D" id="3.30.160.60">
    <property type="entry name" value="Classic Zinc Finger"/>
    <property type="match status" value="6"/>
</dbReference>
<sequence>MAPKRKIYEDAGSVSPKRPRTSKCAEDKAHESDTASDDSGDYRTNYTDNGTRRAESEARRQWNYICPVESCAQRFNRPCRLEAHMRSHNKERPFACTAAGCDKTFPRKDHLQRHIKNAHGDPVIVRSFTCDWKGCGKSFTSNGRLQRHKDVHESKFYCTEFPPCNEHFRKAKALTAHIKSQHLEVKPYPCNFVDHETGDKCTSGFQTEGALQRHMIRLHTEGQEAGHFCLLCMAPDTEMQTTENEDEASPLQPVSFATNEELVAHTEECHPPVCAECGHKFKNASTLKSHFDTVHADPAEQPQFTCPRPDCDSVFNRRHNLTVHIQTVHEQQFRYFCNPDALQTSKHDDLKAWNGHNACGAAFKAKSSLDQHVRTHHLGLGNRKQLRKAAKSKKKPDPSTLTLLTGIGYEKGREVSCLIPSCEFRFYMDRDLRRHLRAAHNVPEDEVEEMIIQRNAMTGGQFWIGGLDESMSIFESAEPSMPQTPTPYFSDAGVMMSSSELMPHDNGFGKASAQQFGYFDNQFDHLALMNGEDADMDFAMGLGELGPAADVQEGLLWDTLAPVEQFNHTHE</sequence>
<feature type="domain" description="C2H2-type" evidence="11">
    <location>
        <begin position="64"/>
        <end position="93"/>
    </location>
</feature>
<dbReference type="SMART" id="SM00355">
    <property type="entry name" value="ZnF_C2H2"/>
    <property type="match status" value="9"/>
</dbReference>
<feature type="domain" description="C2H2-type" evidence="11">
    <location>
        <begin position="188"/>
        <end position="224"/>
    </location>
</feature>
<evidence type="ECO:0000256" key="1">
    <source>
        <dbReference type="ARBA" id="ARBA00004123"/>
    </source>
</evidence>
<keyword evidence="13" id="KW-1185">Reference proteome</keyword>
<keyword evidence="6" id="KW-0805">Transcription regulation</keyword>
<gene>
    <name evidence="12" type="ORF">T440DRAFT_382961</name>
</gene>
<keyword evidence="4 9" id="KW-0863">Zinc-finger</keyword>
<dbReference type="PROSITE" id="PS50157">
    <property type="entry name" value="ZINC_FINGER_C2H2_2"/>
    <property type="match status" value="7"/>
</dbReference>
<dbReference type="FunFam" id="3.30.160.60:FF:001102">
    <property type="entry name" value="Transcription factor IIIA"/>
    <property type="match status" value="1"/>
</dbReference>
<keyword evidence="8" id="KW-0539">Nucleus</keyword>
<protein>
    <recommendedName>
        <fullName evidence="11">C2H2-type domain-containing protein</fullName>
    </recommendedName>
</protein>
<dbReference type="EMBL" id="MU006288">
    <property type="protein sequence ID" value="KAF2856913.1"/>
    <property type="molecule type" value="Genomic_DNA"/>
</dbReference>
<evidence type="ECO:0000256" key="6">
    <source>
        <dbReference type="ARBA" id="ARBA00023015"/>
    </source>
</evidence>
<dbReference type="InterPro" id="IPR036236">
    <property type="entry name" value="Znf_C2H2_sf"/>
</dbReference>
<dbReference type="SUPFAM" id="SSF57667">
    <property type="entry name" value="beta-beta-alpha zinc fingers"/>
    <property type="match status" value="2"/>
</dbReference>
<reference evidence="12" key="1">
    <citation type="submission" date="2020-01" db="EMBL/GenBank/DDBJ databases">
        <authorList>
            <consortium name="DOE Joint Genome Institute"/>
            <person name="Haridas S."/>
            <person name="Albert R."/>
            <person name="Binder M."/>
            <person name="Bloem J."/>
            <person name="Labutti K."/>
            <person name="Salamov A."/>
            <person name="Andreopoulos B."/>
            <person name="Baker S.E."/>
            <person name="Barry K."/>
            <person name="Bills G."/>
            <person name="Bluhm B.H."/>
            <person name="Cannon C."/>
            <person name="Castanera R."/>
            <person name="Culley D.E."/>
            <person name="Daum C."/>
            <person name="Ezra D."/>
            <person name="Gonzalez J.B."/>
            <person name="Henrissat B."/>
            <person name="Kuo A."/>
            <person name="Liang C."/>
            <person name="Lipzen A."/>
            <person name="Lutzoni F."/>
            <person name="Magnuson J."/>
            <person name="Mondo S."/>
            <person name="Nolan M."/>
            <person name="Ohm R."/>
            <person name="Pangilinan J."/>
            <person name="Park H.-J."/>
            <person name="Ramirez L."/>
            <person name="Alfaro M."/>
            <person name="Sun H."/>
            <person name="Tritt A."/>
            <person name="Yoshinaga Y."/>
            <person name="Zwiers L.-H."/>
            <person name="Turgeon B.G."/>
            <person name="Goodwin S.B."/>
            <person name="Spatafora J.W."/>
            <person name="Crous P.W."/>
            <person name="Grigoriev I.V."/>
        </authorList>
    </citation>
    <scope>NUCLEOTIDE SEQUENCE</scope>
    <source>
        <strain evidence="12">IPT5</strain>
    </source>
</reference>
<dbReference type="AlphaFoldDB" id="A0A6A7BND2"/>
<keyword evidence="7" id="KW-0804">Transcription</keyword>
<name>A0A6A7BND2_9PLEO</name>
<feature type="domain" description="C2H2-type" evidence="11">
    <location>
        <begin position="272"/>
        <end position="300"/>
    </location>
</feature>
<comment type="subcellular location">
    <subcellularLocation>
        <location evidence="1">Nucleus</location>
    </subcellularLocation>
</comment>
<feature type="domain" description="C2H2-type" evidence="11">
    <location>
        <begin position="156"/>
        <end position="187"/>
    </location>
</feature>